<comment type="catalytic activity">
    <reaction evidence="1">
        <text>Hydrolysis of terminal non-reducing N-acetyl-D-hexosamine residues in N-acetyl-beta-D-hexosaminides.</text>
        <dbReference type="EC" id="3.2.1.52"/>
    </reaction>
</comment>
<keyword evidence="4" id="KW-0378">Hydrolase</keyword>
<feature type="domain" description="Glycoside hydrolase family 20 catalytic" evidence="8">
    <location>
        <begin position="344"/>
        <end position="487"/>
    </location>
</feature>
<dbReference type="EC" id="3.2.1.52" evidence="3"/>
<dbReference type="Gene3D" id="3.30.379.10">
    <property type="entry name" value="Chitobiase/beta-hexosaminidase domain 2-like"/>
    <property type="match status" value="1"/>
</dbReference>
<keyword evidence="5" id="KW-0326">Glycosidase</keyword>
<dbReference type="PRINTS" id="PR00738">
    <property type="entry name" value="GLHYDRLASE20"/>
</dbReference>
<dbReference type="Gene3D" id="3.20.20.80">
    <property type="entry name" value="Glycosidases"/>
    <property type="match status" value="1"/>
</dbReference>
<dbReference type="InterPro" id="IPR015882">
    <property type="entry name" value="HEX_bac_N"/>
</dbReference>
<dbReference type="GO" id="GO:0005975">
    <property type="term" value="P:carbohydrate metabolic process"/>
    <property type="evidence" value="ECO:0007669"/>
    <property type="project" value="InterPro"/>
</dbReference>
<protein>
    <recommendedName>
        <fullName evidence="3">beta-N-acetylhexosaminidase</fullName>
        <ecNumber evidence="3">3.2.1.52</ecNumber>
    </recommendedName>
</protein>
<dbReference type="GO" id="GO:0030203">
    <property type="term" value="P:glycosaminoglycan metabolic process"/>
    <property type="evidence" value="ECO:0007669"/>
    <property type="project" value="TreeGrafter"/>
</dbReference>
<feature type="domain" description="Beta-hexosaminidase bacterial type N-terminal" evidence="9">
    <location>
        <begin position="36"/>
        <end position="172"/>
    </location>
</feature>
<evidence type="ECO:0000256" key="5">
    <source>
        <dbReference type="ARBA" id="ARBA00023295"/>
    </source>
</evidence>
<dbReference type="SUPFAM" id="SSF55545">
    <property type="entry name" value="beta-N-acetylhexosaminidase-like domain"/>
    <property type="match status" value="1"/>
</dbReference>
<dbReference type="Pfam" id="PF00728">
    <property type="entry name" value="Glyco_hydro_20"/>
    <property type="match status" value="2"/>
</dbReference>
<evidence type="ECO:0000259" key="8">
    <source>
        <dbReference type="Pfam" id="PF00728"/>
    </source>
</evidence>
<feature type="signal peptide" evidence="7">
    <location>
        <begin position="1"/>
        <end position="22"/>
    </location>
</feature>
<comment type="similarity">
    <text evidence="2">Belongs to the glycosyl hydrolase 20 family.</text>
</comment>
<feature type="active site" description="Proton donor" evidence="6">
    <location>
        <position position="338"/>
    </location>
</feature>
<feature type="chain" id="PRO_5041362361" description="beta-N-acetylhexosaminidase" evidence="7">
    <location>
        <begin position="23"/>
        <end position="533"/>
    </location>
</feature>
<evidence type="ECO:0000256" key="3">
    <source>
        <dbReference type="ARBA" id="ARBA00012663"/>
    </source>
</evidence>
<evidence type="ECO:0000259" key="9">
    <source>
        <dbReference type="Pfam" id="PF02838"/>
    </source>
</evidence>
<evidence type="ECO:0000256" key="7">
    <source>
        <dbReference type="SAM" id="SignalP"/>
    </source>
</evidence>
<reference evidence="10" key="1">
    <citation type="journal article" date="2023" name="Comput. Struct. Biotechnol. J.">
        <title>Discovery of a novel marine Bacteroidetes with a rich repertoire of carbohydrate-active enzymes.</title>
        <authorList>
            <person name="Chen B."/>
            <person name="Liu G."/>
            <person name="Chen Q."/>
            <person name="Wang H."/>
            <person name="Liu L."/>
            <person name="Tang K."/>
        </authorList>
    </citation>
    <scope>NUCLEOTIDE SEQUENCE</scope>
    <source>
        <strain evidence="10">TK19036</strain>
    </source>
</reference>
<organism evidence="10">
    <name type="scientific">Roseihalotalea indica</name>
    <dbReference type="NCBI Taxonomy" id="2867963"/>
    <lineage>
        <taxon>Bacteria</taxon>
        <taxon>Pseudomonadati</taxon>
        <taxon>Bacteroidota</taxon>
        <taxon>Cytophagia</taxon>
        <taxon>Cytophagales</taxon>
        <taxon>Catalimonadaceae</taxon>
        <taxon>Roseihalotalea</taxon>
    </lineage>
</organism>
<name>A0AA49GUN9_9BACT</name>
<dbReference type="GO" id="GO:0016020">
    <property type="term" value="C:membrane"/>
    <property type="evidence" value="ECO:0007669"/>
    <property type="project" value="TreeGrafter"/>
</dbReference>
<gene>
    <name evidence="10" type="ORF">K4G66_09825</name>
</gene>
<dbReference type="SUPFAM" id="SSF51445">
    <property type="entry name" value="(Trans)glycosidases"/>
    <property type="match status" value="1"/>
</dbReference>
<dbReference type="InterPro" id="IPR017853">
    <property type="entry name" value="GH"/>
</dbReference>
<dbReference type="PIRSF" id="PIRSF001093">
    <property type="entry name" value="B-hxosamndse_ab_euk"/>
    <property type="match status" value="1"/>
</dbReference>
<keyword evidence="7" id="KW-0732">Signal</keyword>
<dbReference type="Pfam" id="PF02838">
    <property type="entry name" value="Glyco_hydro_20b"/>
    <property type="match status" value="1"/>
</dbReference>
<reference evidence="10" key="2">
    <citation type="journal article" date="2024" name="Antonie Van Leeuwenhoek">
        <title>Roseihalotalea indica gen. nov., sp. nov., a halophilic Bacteroidetes from mesopelagic Southwest Indian Ocean with higher carbohydrate metabolic potential.</title>
        <authorList>
            <person name="Chen B."/>
            <person name="Zhang M."/>
            <person name="Lin D."/>
            <person name="Ye J."/>
            <person name="Tang K."/>
        </authorList>
    </citation>
    <scope>NUCLEOTIDE SEQUENCE</scope>
    <source>
        <strain evidence="10">TK19036</strain>
    </source>
</reference>
<accession>A0AA49GUN9</accession>
<dbReference type="EMBL" id="CP120682">
    <property type="protein sequence ID" value="WKN38999.1"/>
    <property type="molecule type" value="Genomic_DNA"/>
</dbReference>
<proteinExistence type="inferred from homology"/>
<evidence type="ECO:0000256" key="4">
    <source>
        <dbReference type="ARBA" id="ARBA00022801"/>
    </source>
</evidence>
<dbReference type="InterPro" id="IPR029018">
    <property type="entry name" value="Hex-like_dom2"/>
</dbReference>
<sequence>MTCLKRLSLFLLVLITAAAQLACTSEPPVVTDLTQQSLLPKPVSVTSTSGTFALTDQTGIYIQSNSDELQRIGTYLSDHLSPATGYALSVNTTDDTPDEGNIFLKLDETDTELGEEGYELIVTEDLVTLTAHQPAGLFRGVQTIRQMLPAAIEKDSPQNGPWQIATGTVRDYPSYAYRGAMLDVARHFFQVEDVKRYIDLIAYYKMNALHLHLSDDQGWRIEIKSWPKLAEYGGSTQVGGSAGGHYTQEQYADLVQYAQDRYITIVPEIDMPGHTNAALTSYAELNCNGKASELYTGTEVGFSTLCTDKEITYQFVDDVISELAALTPGPYIHIGGDESHVTAMEDYIPFVNRAQAIAEKYGKQVIGWDEIANAELIDSAIVQYWAEAENVKKAMEQDARVIMSPAVKAYLDMQYDSTTELGLHWAAYIEVDSAYDWDPASMVPGLGKDQILGIEAPLWTETITNMDEIEYMVFPRLIGLAEVGWTPAADRQWDEYRIRLGKHAPYLEALEIDYYPSKLVNWERGDNSANQTM</sequence>
<dbReference type="GO" id="GO:0004563">
    <property type="term" value="F:beta-N-acetylhexosaminidase activity"/>
    <property type="evidence" value="ECO:0007669"/>
    <property type="project" value="UniProtKB-EC"/>
</dbReference>
<evidence type="ECO:0000313" key="10">
    <source>
        <dbReference type="EMBL" id="WKN38999.1"/>
    </source>
</evidence>
<dbReference type="PANTHER" id="PTHR22600">
    <property type="entry name" value="BETA-HEXOSAMINIDASE"/>
    <property type="match status" value="1"/>
</dbReference>
<dbReference type="AlphaFoldDB" id="A0AA49GUN9"/>
<evidence type="ECO:0000256" key="6">
    <source>
        <dbReference type="PIRSR" id="PIRSR625705-1"/>
    </source>
</evidence>
<dbReference type="CDD" id="cd06568">
    <property type="entry name" value="GH20_SpHex_like"/>
    <property type="match status" value="1"/>
</dbReference>
<feature type="domain" description="Glycoside hydrolase family 20 catalytic" evidence="8">
    <location>
        <begin position="175"/>
        <end position="341"/>
    </location>
</feature>
<evidence type="ECO:0000256" key="2">
    <source>
        <dbReference type="ARBA" id="ARBA00006285"/>
    </source>
</evidence>
<dbReference type="PANTHER" id="PTHR22600:SF57">
    <property type="entry name" value="BETA-N-ACETYLHEXOSAMINIDASE"/>
    <property type="match status" value="1"/>
</dbReference>
<dbReference type="InterPro" id="IPR025705">
    <property type="entry name" value="Beta_hexosaminidase_sua/sub"/>
</dbReference>
<evidence type="ECO:0000256" key="1">
    <source>
        <dbReference type="ARBA" id="ARBA00001231"/>
    </source>
</evidence>
<dbReference type="InterPro" id="IPR015883">
    <property type="entry name" value="Glyco_hydro_20_cat"/>
</dbReference>